<reference evidence="1" key="1">
    <citation type="submission" date="2020-02" db="EMBL/GenBank/DDBJ databases">
        <authorList>
            <person name="Meier V. D."/>
        </authorList>
    </citation>
    <scope>NUCLEOTIDE SEQUENCE</scope>
    <source>
        <strain evidence="1">AVDCRST_MAG19</strain>
    </source>
</reference>
<feature type="non-terminal residue" evidence="1">
    <location>
        <position position="52"/>
    </location>
</feature>
<name>A0A6J4VCF3_9BACT</name>
<organism evidence="1">
    <name type="scientific">uncultured Thermomicrobiales bacterium</name>
    <dbReference type="NCBI Taxonomy" id="1645740"/>
    <lineage>
        <taxon>Bacteria</taxon>
        <taxon>Pseudomonadati</taxon>
        <taxon>Thermomicrobiota</taxon>
        <taxon>Thermomicrobia</taxon>
        <taxon>Thermomicrobiales</taxon>
        <taxon>environmental samples</taxon>
    </lineage>
</organism>
<dbReference type="AlphaFoldDB" id="A0A6J4VCF3"/>
<sequence length="52" mass="5655">MSPPPSSNLRTYLPDESWFRFRPRGIHGAPHTTRVLVWADAIANAVAGPGAL</sequence>
<proteinExistence type="predicted"/>
<dbReference type="EMBL" id="CADCWL010000175">
    <property type="protein sequence ID" value="CAA9575002.1"/>
    <property type="molecule type" value="Genomic_DNA"/>
</dbReference>
<gene>
    <name evidence="1" type="ORF">AVDCRST_MAG19-3226</name>
</gene>
<evidence type="ECO:0000313" key="1">
    <source>
        <dbReference type="EMBL" id="CAA9575002.1"/>
    </source>
</evidence>
<protein>
    <submittedName>
        <fullName evidence="1">Uncharacterized protein</fullName>
    </submittedName>
</protein>
<accession>A0A6J4VCF3</accession>